<dbReference type="RefSeq" id="WP_015324788.1">
    <property type="nucleotide sequence ID" value="NC_019977.1"/>
</dbReference>
<dbReference type="AlphaFoldDB" id="L0KVY9"/>
<dbReference type="Proteomes" id="UP000010866">
    <property type="component" value="Chromosome"/>
</dbReference>
<keyword evidence="2" id="KW-0479">Metal-binding</keyword>
<keyword evidence="7" id="KW-0223">Dioxygenase</keyword>
<dbReference type="GeneID" id="14407222"/>
<dbReference type="PANTHER" id="PTHR21496:SF0">
    <property type="entry name" value="RIESKE DOMAIN-CONTAINING PROTEIN"/>
    <property type="match status" value="1"/>
</dbReference>
<dbReference type="Pfam" id="PF00355">
    <property type="entry name" value="Rieske"/>
    <property type="match status" value="1"/>
</dbReference>
<feature type="domain" description="Rieske" evidence="6">
    <location>
        <begin position="4"/>
        <end position="104"/>
    </location>
</feature>
<evidence type="ECO:0000256" key="3">
    <source>
        <dbReference type="ARBA" id="ARBA00023004"/>
    </source>
</evidence>
<dbReference type="InterPro" id="IPR036922">
    <property type="entry name" value="Rieske_2Fe-2S_sf"/>
</dbReference>
<protein>
    <submittedName>
        <fullName evidence="7">Ferredoxin subunit of nitrite reductase and ring-hydroxylating dioxygenase</fullName>
    </submittedName>
</protein>
<gene>
    <name evidence="7" type="ordered locus">Metho_1413</name>
</gene>
<dbReference type="GO" id="GO:0046872">
    <property type="term" value="F:metal ion binding"/>
    <property type="evidence" value="ECO:0007669"/>
    <property type="project" value="UniProtKB-KW"/>
</dbReference>
<dbReference type="KEGG" id="mhz:Metho_1413"/>
<dbReference type="GO" id="GO:0051537">
    <property type="term" value="F:2 iron, 2 sulfur cluster binding"/>
    <property type="evidence" value="ECO:0007669"/>
    <property type="project" value="UniProtKB-KW"/>
</dbReference>
<evidence type="ECO:0000256" key="5">
    <source>
        <dbReference type="ARBA" id="ARBA00034078"/>
    </source>
</evidence>
<organism evidence="7 8">
    <name type="scientific">Methanomethylovorans hollandica (strain DSM 15978 / NBRC 107637 / DMS1)</name>
    <dbReference type="NCBI Taxonomy" id="867904"/>
    <lineage>
        <taxon>Archaea</taxon>
        <taxon>Methanobacteriati</taxon>
        <taxon>Methanobacteriota</taxon>
        <taxon>Stenosarchaea group</taxon>
        <taxon>Methanomicrobia</taxon>
        <taxon>Methanosarcinales</taxon>
        <taxon>Methanosarcinaceae</taxon>
        <taxon>Methanomethylovorans</taxon>
    </lineage>
</organism>
<evidence type="ECO:0000256" key="4">
    <source>
        <dbReference type="ARBA" id="ARBA00023014"/>
    </source>
</evidence>
<name>L0KVY9_METHD</name>
<dbReference type="EMBL" id="CP003362">
    <property type="protein sequence ID" value="AGB49622.1"/>
    <property type="molecule type" value="Genomic_DNA"/>
</dbReference>
<accession>L0KVY9</accession>
<evidence type="ECO:0000256" key="2">
    <source>
        <dbReference type="ARBA" id="ARBA00022723"/>
    </source>
</evidence>
<evidence type="ECO:0000259" key="6">
    <source>
        <dbReference type="PROSITE" id="PS51296"/>
    </source>
</evidence>
<dbReference type="HOGENOM" id="CLU_055690_5_0_2"/>
<proteinExistence type="predicted"/>
<keyword evidence="3" id="KW-0408">Iron</keyword>
<dbReference type="OrthoDB" id="6837at2157"/>
<comment type="cofactor">
    <cofactor evidence="5">
        <name>[2Fe-2S] cluster</name>
        <dbReference type="ChEBI" id="CHEBI:190135"/>
    </cofactor>
</comment>
<sequence>MSAWIVAMEDKLAEEKMNVITVEGKKILLIRKEGTVYAIDNKCPHMGCPLKGGILEGYVLKCSCHNWGFDIRTGMNAKTGAYVDKPDSKVSTYQTKISDGNISVML</sequence>
<reference evidence="8" key="1">
    <citation type="submission" date="2012-02" db="EMBL/GenBank/DDBJ databases">
        <title>Complete sequence of chromosome of Methanomethylovorans hollandica DSM 15978.</title>
        <authorList>
            <person name="Lucas S."/>
            <person name="Copeland A."/>
            <person name="Lapidus A."/>
            <person name="Glavina del Rio T."/>
            <person name="Dalin E."/>
            <person name="Tice H."/>
            <person name="Bruce D."/>
            <person name="Goodwin L."/>
            <person name="Pitluck S."/>
            <person name="Peters L."/>
            <person name="Mikhailova N."/>
            <person name="Held B."/>
            <person name="Kyrpides N."/>
            <person name="Mavromatis K."/>
            <person name="Ivanova N."/>
            <person name="Brettin T."/>
            <person name="Detter J.C."/>
            <person name="Han C."/>
            <person name="Larimer F."/>
            <person name="Land M."/>
            <person name="Hauser L."/>
            <person name="Markowitz V."/>
            <person name="Cheng J.-F."/>
            <person name="Hugenholtz P."/>
            <person name="Woyke T."/>
            <person name="Wu D."/>
            <person name="Spring S."/>
            <person name="Schroeder M."/>
            <person name="Brambilla E."/>
            <person name="Klenk H.-P."/>
            <person name="Eisen J.A."/>
        </authorList>
    </citation>
    <scope>NUCLEOTIDE SEQUENCE [LARGE SCALE GENOMIC DNA]</scope>
    <source>
        <strain evidence="8">DSM 15978 / NBRC 107637 / DMS1</strain>
    </source>
</reference>
<keyword evidence="4" id="KW-0411">Iron-sulfur</keyword>
<dbReference type="Gene3D" id="2.102.10.10">
    <property type="entry name" value="Rieske [2Fe-2S] iron-sulphur domain"/>
    <property type="match status" value="1"/>
</dbReference>
<dbReference type="STRING" id="867904.Metho_1413"/>
<dbReference type="GO" id="GO:0051213">
    <property type="term" value="F:dioxygenase activity"/>
    <property type="evidence" value="ECO:0007669"/>
    <property type="project" value="UniProtKB-KW"/>
</dbReference>
<evidence type="ECO:0000313" key="7">
    <source>
        <dbReference type="EMBL" id="AGB49622.1"/>
    </source>
</evidence>
<dbReference type="CDD" id="cd03467">
    <property type="entry name" value="Rieske"/>
    <property type="match status" value="1"/>
</dbReference>
<dbReference type="PANTHER" id="PTHR21496">
    <property type="entry name" value="FERREDOXIN-RELATED"/>
    <property type="match status" value="1"/>
</dbReference>
<keyword evidence="8" id="KW-1185">Reference proteome</keyword>
<evidence type="ECO:0000256" key="1">
    <source>
        <dbReference type="ARBA" id="ARBA00022714"/>
    </source>
</evidence>
<dbReference type="InterPro" id="IPR017941">
    <property type="entry name" value="Rieske_2Fe-2S"/>
</dbReference>
<keyword evidence="1" id="KW-0001">2Fe-2S</keyword>
<dbReference type="SUPFAM" id="SSF50022">
    <property type="entry name" value="ISP domain"/>
    <property type="match status" value="1"/>
</dbReference>
<keyword evidence="7" id="KW-0560">Oxidoreductase</keyword>
<evidence type="ECO:0000313" key="8">
    <source>
        <dbReference type="Proteomes" id="UP000010866"/>
    </source>
</evidence>
<dbReference type="PROSITE" id="PS51296">
    <property type="entry name" value="RIESKE"/>
    <property type="match status" value="1"/>
</dbReference>